<dbReference type="KEGG" id="dfl:DFE_0150"/>
<feature type="region of interest" description="Disordered" evidence="7">
    <location>
        <begin position="75"/>
        <end position="95"/>
    </location>
</feature>
<dbReference type="Gene3D" id="3.30.70.20">
    <property type="match status" value="2"/>
</dbReference>
<sequence length="95" mass="10720">MIRRKSDGIVYVDRELCVGCKACIIACPWDVPQWDDSQGTVMKCDLCMDRVDEGKRPACVTACTTQALEFVAPNTRSKKTREEHGQKILMKKALK</sequence>
<evidence type="ECO:0000256" key="5">
    <source>
        <dbReference type="ARBA" id="ARBA00023004"/>
    </source>
</evidence>
<evidence type="ECO:0000259" key="8">
    <source>
        <dbReference type="PROSITE" id="PS51379"/>
    </source>
</evidence>
<keyword evidence="3" id="KW-0479">Metal-binding</keyword>
<dbReference type="InterPro" id="IPR051555">
    <property type="entry name" value="FDH_Electron_Transfer_Unit"/>
</dbReference>
<gene>
    <name evidence="9" type="ORF">DFE_0150</name>
</gene>
<dbReference type="AlphaFoldDB" id="A0A2Z6AUL2"/>
<keyword evidence="4" id="KW-0677">Repeat</keyword>
<evidence type="ECO:0000256" key="6">
    <source>
        <dbReference type="ARBA" id="ARBA00023014"/>
    </source>
</evidence>
<feature type="domain" description="4Fe-4S ferredoxin-type" evidence="8">
    <location>
        <begin position="8"/>
        <end position="37"/>
    </location>
</feature>
<dbReference type="PANTHER" id="PTHR43545:SF6">
    <property type="entry name" value="FORMATE DEHYDROGENASE, NITRATE-INDUCIBLE, IRON-SULFUR SUBUNIT"/>
    <property type="match status" value="1"/>
</dbReference>
<protein>
    <submittedName>
        <fullName evidence="9">4Fe-4S ferredoxin</fullName>
    </submittedName>
</protein>
<dbReference type="InterPro" id="IPR017900">
    <property type="entry name" value="4Fe4S_Fe_S_CS"/>
</dbReference>
<dbReference type="GO" id="GO:0051539">
    <property type="term" value="F:4 iron, 4 sulfur cluster binding"/>
    <property type="evidence" value="ECO:0007669"/>
    <property type="project" value="UniProtKB-KW"/>
</dbReference>
<keyword evidence="10" id="KW-1185">Reference proteome</keyword>
<dbReference type="GO" id="GO:0046872">
    <property type="term" value="F:metal ion binding"/>
    <property type="evidence" value="ECO:0007669"/>
    <property type="project" value="UniProtKB-KW"/>
</dbReference>
<evidence type="ECO:0000313" key="9">
    <source>
        <dbReference type="EMBL" id="BBD06876.1"/>
    </source>
</evidence>
<dbReference type="PROSITE" id="PS51379">
    <property type="entry name" value="4FE4S_FER_2"/>
    <property type="match status" value="1"/>
</dbReference>
<dbReference type="GO" id="GO:0030313">
    <property type="term" value="C:cell envelope"/>
    <property type="evidence" value="ECO:0007669"/>
    <property type="project" value="UniProtKB-SubCell"/>
</dbReference>
<keyword evidence="2" id="KW-0004">4Fe-4S</keyword>
<organism evidence="9 10">
    <name type="scientific">Desulfovibrio ferrophilus</name>
    <dbReference type="NCBI Taxonomy" id="241368"/>
    <lineage>
        <taxon>Bacteria</taxon>
        <taxon>Pseudomonadati</taxon>
        <taxon>Thermodesulfobacteriota</taxon>
        <taxon>Desulfovibrionia</taxon>
        <taxon>Desulfovibrionales</taxon>
        <taxon>Desulfovibrionaceae</taxon>
        <taxon>Desulfovibrio</taxon>
    </lineage>
</organism>
<dbReference type="EMBL" id="AP017378">
    <property type="protein sequence ID" value="BBD06876.1"/>
    <property type="molecule type" value="Genomic_DNA"/>
</dbReference>
<dbReference type="Pfam" id="PF13247">
    <property type="entry name" value="Fer4_11"/>
    <property type="match status" value="1"/>
</dbReference>
<dbReference type="InterPro" id="IPR017896">
    <property type="entry name" value="4Fe4S_Fe-S-bd"/>
</dbReference>
<proteinExistence type="predicted"/>
<accession>A0A2Z6AUL2</accession>
<reference evidence="9 10" key="1">
    <citation type="journal article" date="2018" name="Sci. Adv.">
        <title>Multi-heme cytochromes provide a pathway for survival in energy-limited environments.</title>
        <authorList>
            <person name="Deng X."/>
            <person name="Dohmae N."/>
            <person name="Nealson K.H."/>
            <person name="Hashimoto K."/>
            <person name="Okamoto A."/>
        </authorList>
    </citation>
    <scope>NUCLEOTIDE SEQUENCE [LARGE SCALE GENOMIC DNA]</scope>
    <source>
        <strain evidence="9 10">IS5</strain>
    </source>
</reference>
<evidence type="ECO:0000256" key="3">
    <source>
        <dbReference type="ARBA" id="ARBA00022723"/>
    </source>
</evidence>
<evidence type="ECO:0000256" key="1">
    <source>
        <dbReference type="ARBA" id="ARBA00004196"/>
    </source>
</evidence>
<evidence type="ECO:0000313" key="10">
    <source>
        <dbReference type="Proteomes" id="UP000269883"/>
    </source>
</evidence>
<dbReference type="SUPFAM" id="SSF54862">
    <property type="entry name" value="4Fe-4S ferredoxins"/>
    <property type="match status" value="1"/>
</dbReference>
<evidence type="ECO:0000256" key="7">
    <source>
        <dbReference type="SAM" id="MobiDB-lite"/>
    </source>
</evidence>
<keyword evidence="6" id="KW-0411">Iron-sulfur</keyword>
<keyword evidence="5" id="KW-0408">Iron</keyword>
<dbReference type="Proteomes" id="UP000269883">
    <property type="component" value="Chromosome"/>
</dbReference>
<evidence type="ECO:0000256" key="2">
    <source>
        <dbReference type="ARBA" id="ARBA00022485"/>
    </source>
</evidence>
<name>A0A2Z6AUL2_9BACT</name>
<dbReference type="PANTHER" id="PTHR43545">
    <property type="entry name" value="FORMATE DEHYDROGENASE, NITRATE-INDUCIBLE, IRON-SULFUR SUBUNIT"/>
    <property type="match status" value="1"/>
</dbReference>
<evidence type="ECO:0000256" key="4">
    <source>
        <dbReference type="ARBA" id="ARBA00022737"/>
    </source>
</evidence>
<comment type="subcellular location">
    <subcellularLocation>
        <location evidence="1">Cell envelope</location>
    </subcellularLocation>
</comment>
<dbReference type="PROSITE" id="PS00198">
    <property type="entry name" value="4FE4S_FER_1"/>
    <property type="match status" value="1"/>
</dbReference>